<keyword evidence="8" id="KW-1185">Reference proteome</keyword>
<organism evidence="7 8">
    <name type="scientific">Oceanotoga teriensis</name>
    <dbReference type="NCBI Taxonomy" id="515440"/>
    <lineage>
        <taxon>Bacteria</taxon>
        <taxon>Thermotogati</taxon>
        <taxon>Thermotogota</taxon>
        <taxon>Thermotogae</taxon>
        <taxon>Petrotogales</taxon>
        <taxon>Petrotogaceae</taxon>
        <taxon>Oceanotoga</taxon>
    </lineage>
</organism>
<evidence type="ECO:0000259" key="6">
    <source>
        <dbReference type="Pfam" id="PF00155"/>
    </source>
</evidence>
<dbReference type="InterPro" id="IPR051798">
    <property type="entry name" value="Class-II_PLP-Dep_Aminotrans"/>
</dbReference>
<dbReference type="CDD" id="cd00609">
    <property type="entry name" value="AAT_like"/>
    <property type="match status" value="1"/>
</dbReference>
<proteinExistence type="inferred from homology"/>
<dbReference type="GO" id="GO:0047804">
    <property type="term" value="F:cysteine-S-conjugate beta-lyase activity"/>
    <property type="evidence" value="ECO:0007669"/>
    <property type="project" value="UniProtKB-EC"/>
</dbReference>
<evidence type="ECO:0000313" key="7">
    <source>
        <dbReference type="EMBL" id="PWJ90045.1"/>
    </source>
</evidence>
<dbReference type="InterPro" id="IPR015424">
    <property type="entry name" value="PyrdxlP-dep_Trfase"/>
</dbReference>
<comment type="cofactor">
    <cofactor evidence="1">
        <name>pyridoxal 5'-phosphate</name>
        <dbReference type="ChEBI" id="CHEBI:597326"/>
    </cofactor>
</comment>
<evidence type="ECO:0000256" key="2">
    <source>
        <dbReference type="ARBA" id="ARBA00012224"/>
    </source>
</evidence>
<dbReference type="Pfam" id="PF00155">
    <property type="entry name" value="Aminotran_1_2"/>
    <property type="match status" value="1"/>
</dbReference>
<dbReference type="Proteomes" id="UP000245921">
    <property type="component" value="Unassembled WGS sequence"/>
</dbReference>
<dbReference type="InterPro" id="IPR015421">
    <property type="entry name" value="PyrdxlP-dep_Trfase_major"/>
</dbReference>
<gene>
    <name evidence="7" type="ORF">C7380_11333</name>
</gene>
<dbReference type="AlphaFoldDB" id="A0AA45C5W1"/>
<dbReference type="InterPro" id="IPR027619">
    <property type="entry name" value="C-S_lyase_PatB-like"/>
</dbReference>
<dbReference type="InterPro" id="IPR004839">
    <property type="entry name" value="Aminotransferase_I/II_large"/>
</dbReference>
<dbReference type="Gene3D" id="3.90.1150.10">
    <property type="entry name" value="Aspartate Aminotransferase, domain 1"/>
    <property type="match status" value="1"/>
</dbReference>
<keyword evidence="3" id="KW-0663">Pyridoxal phosphate</keyword>
<dbReference type="EC" id="4.4.1.13" evidence="2"/>
<name>A0AA45C5W1_9BACT</name>
<dbReference type="EMBL" id="QGGI01000013">
    <property type="protein sequence ID" value="PWJ90045.1"/>
    <property type="molecule type" value="Genomic_DNA"/>
</dbReference>
<dbReference type="Gene3D" id="3.40.640.10">
    <property type="entry name" value="Type I PLP-dependent aspartate aminotransferase-like (Major domain)"/>
    <property type="match status" value="1"/>
</dbReference>
<dbReference type="SUPFAM" id="SSF53383">
    <property type="entry name" value="PLP-dependent transferases"/>
    <property type="match status" value="1"/>
</dbReference>
<sequence>MENINFDKIIERKNTNCIKWDNLEQIFGKENITPMWVADMDFKSSNDIIKALSKRTEHGIFGYTKTSDEYYDVFINWIYKKHKWKIDKNWISYVPGVVPGLKLAIYTYTKEKDNILIQTPVYYPFFNVIKNLNRNIVTNPLIYSDNIYSIDFKDLENKIKQYDVKMMILCNPHNPIGKVWSKDDLIKISNICIDNDVLLISDEIHSDLIYENNKHEPIANLNNNIKENSITFYSPSKTFNIAGLQASNAIIPNEYLKKQFDETIEKIGNSMINALSQEAFIAAYKHGELWLEYLIKYLKENINITIDFFNKEIPNSKIITPEGTYLLWINLKNIASEEEIKDILINKANIGLEEGSIFGEDGKGFFRMNIATPKEILLKSLKKIKTSFKNGGLI</sequence>
<feature type="domain" description="Aminotransferase class I/classII large" evidence="6">
    <location>
        <begin position="40"/>
        <end position="375"/>
    </location>
</feature>
<comment type="similarity">
    <text evidence="5">Belongs to the class-II pyridoxal-phosphate-dependent aminotransferase family. MalY/PatB cystathionine beta-lyase subfamily.</text>
</comment>
<evidence type="ECO:0000313" key="8">
    <source>
        <dbReference type="Proteomes" id="UP000245921"/>
    </source>
</evidence>
<evidence type="ECO:0000256" key="1">
    <source>
        <dbReference type="ARBA" id="ARBA00001933"/>
    </source>
</evidence>
<dbReference type="InterPro" id="IPR015422">
    <property type="entry name" value="PyrdxlP-dep_Trfase_small"/>
</dbReference>
<dbReference type="GO" id="GO:0030170">
    <property type="term" value="F:pyridoxal phosphate binding"/>
    <property type="evidence" value="ECO:0007669"/>
    <property type="project" value="InterPro"/>
</dbReference>
<dbReference type="NCBIfam" id="TIGR04350">
    <property type="entry name" value="C_S_lyase_PatB"/>
    <property type="match status" value="1"/>
</dbReference>
<evidence type="ECO:0000256" key="3">
    <source>
        <dbReference type="ARBA" id="ARBA00022898"/>
    </source>
</evidence>
<dbReference type="RefSeq" id="WP_109605246.1">
    <property type="nucleotide sequence ID" value="NZ_JAMHJO010000019.1"/>
</dbReference>
<reference evidence="7 8" key="1">
    <citation type="submission" date="2018-05" db="EMBL/GenBank/DDBJ databases">
        <title>Genomic Encyclopedia of Type Strains, Phase IV (KMG-IV): sequencing the most valuable type-strain genomes for metagenomic binning, comparative biology and taxonomic classification.</title>
        <authorList>
            <person name="Goeker M."/>
        </authorList>
    </citation>
    <scope>NUCLEOTIDE SEQUENCE [LARGE SCALE GENOMIC DNA]</scope>
    <source>
        <strain evidence="7 8">DSM 24906</strain>
    </source>
</reference>
<dbReference type="PANTHER" id="PTHR43525">
    <property type="entry name" value="PROTEIN MALY"/>
    <property type="match status" value="1"/>
</dbReference>
<accession>A0AA45C5W1</accession>
<dbReference type="PANTHER" id="PTHR43525:SF1">
    <property type="entry name" value="PROTEIN MALY"/>
    <property type="match status" value="1"/>
</dbReference>
<protein>
    <recommendedName>
        <fullName evidence="2">cysteine-S-conjugate beta-lyase</fullName>
        <ecNumber evidence="2">4.4.1.13</ecNumber>
    </recommendedName>
</protein>
<evidence type="ECO:0000256" key="4">
    <source>
        <dbReference type="ARBA" id="ARBA00023239"/>
    </source>
</evidence>
<evidence type="ECO:0000256" key="5">
    <source>
        <dbReference type="ARBA" id="ARBA00037974"/>
    </source>
</evidence>
<keyword evidence="4" id="KW-0456">Lyase</keyword>
<comment type="caution">
    <text evidence="7">The sequence shown here is derived from an EMBL/GenBank/DDBJ whole genome shotgun (WGS) entry which is preliminary data.</text>
</comment>